<dbReference type="Proteomes" id="UP000199183">
    <property type="component" value="Unassembled WGS sequence"/>
</dbReference>
<dbReference type="STRING" id="640635.SAMN04489806_2417"/>
<dbReference type="EMBL" id="FNRY01000001">
    <property type="protein sequence ID" value="SEC03259.1"/>
    <property type="molecule type" value="Genomic_DNA"/>
</dbReference>
<dbReference type="Gene3D" id="3.40.1620.10">
    <property type="entry name" value="YefM-like domain"/>
    <property type="match status" value="1"/>
</dbReference>
<proteinExistence type="inferred from homology"/>
<evidence type="ECO:0000313" key="2">
    <source>
        <dbReference type="EMBL" id="SEC03259.1"/>
    </source>
</evidence>
<keyword evidence="3" id="KW-1185">Reference proteome</keyword>
<gene>
    <name evidence="2" type="ORF">SAMN04489806_2417</name>
</gene>
<sequence>MGWSTIRGPMEVTVQEAKTHLSRLLRRVEAGETVVIKRGQVRVALLTSALPQAARRQIWGDVQGRLASDFDEIPRELEDYAS</sequence>
<evidence type="ECO:0000256" key="1">
    <source>
        <dbReference type="ARBA" id="ARBA00009981"/>
    </source>
</evidence>
<dbReference type="RefSeq" id="WP_218132628.1">
    <property type="nucleotide sequence ID" value="NZ_FNRY01000001.1"/>
</dbReference>
<evidence type="ECO:0000313" key="3">
    <source>
        <dbReference type="Proteomes" id="UP000199183"/>
    </source>
</evidence>
<reference evidence="2 3" key="1">
    <citation type="submission" date="2016-10" db="EMBL/GenBank/DDBJ databases">
        <authorList>
            <person name="de Groot N.N."/>
        </authorList>
    </citation>
    <scope>NUCLEOTIDE SEQUENCE [LARGE SCALE GENOMIC DNA]</scope>
    <source>
        <strain evidence="2 3">DSM 21799</strain>
    </source>
</reference>
<organism evidence="2 3">
    <name type="scientific">Paramicrobacterium humi</name>
    <dbReference type="NCBI Taxonomy" id="640635"/>
    <lineage>
        <taxon>Bacteria</taxon>
        <taxon>Bacillati</taxon>
        <taxon>Actinomycetota</taxon>
        <taxon>Actinomycetes</taxon>
        <taxon>Micrococcales</taxon>
        <taxon>Microbacteriaceae</taxon>
        <taxon>Paramicrobacterium</taxon>
    </lineage>
</organism>
<dbReference type="SUPFAM" id="SSF143120">
    <property type="entry name" value="YefM-like"/>
    <property type="match status" value="1"/>
</dbReference>
<dbReference type="InterPro" id="IPR036165">
    <property type="entry name" value="YefM-like_sf"/>
</dbReference>
<dbReference type="AlphaFoldDB" id="A0A1H4P7A0"/>
<comment type="similarity">
    <text evidence="1">Belongs to the phD/YefM antitoxin family.</text>
</comment>
<name>A0A1H4P7A0_9MICO</name>
<dbReference type="NCBIfam" id="TIGR01552">
    <property type="entry name" value="phd_fam"/>
    <property type="match status" value="1"/>
</dbReference>
<protein>
    <submittedName>
        <fullName evidence="2">Prevent-host-death family protein</fullName>
    </submittedName>
</protein>
<accession>A0A1H4P7A0</accession>